<sequence length="271" mass="30802">MKQYLFCDLDGTLLFDQSDGSYDISPADLQALCVLPQHNIELVLASGRACNAAVFVKERLGYSVDMIALNGAMLLCKDREEQIAGLPVRDYRMITEDIAAHFPQVSMGTLHFDGNYYMKEPMLEDYIGRLRRHQLHDHAYGMQNDDYLINGDEDRLIPKILFYVKRLSDPDQVYRYLQDHYGDRYDFLFSSTAIVECLPKGISKAIGIQRYMKEHQLTEAQCWAVGDSDNDVEMLKLFANSCCMRHGTAAAKKAAATTVENVKEVIEMMIG</sequence>
<keyword evidence="2" id="KW-1185">Reference proteome</keyword>
<dbReference type="InterPro" id="IPR006379">
    <property type="entry name" value="HAD-SF_hydro_IIB"/>
</dbReference>
<dbReference type="Gene3D" id="3.40.50.1000">
    <property type="entry name" value="HAD superfamily/HAD-like"/>
    <property type="match status" value="1"/>
</dbReference>
<dbReference type="Gene3D" id="3.30.1240.10">
    <property type="match status" value="1"/>
</dbReference>
<dbReference type="InterPro" id="IPR036412">
    <property type="entry name" value="HAD-like_sf"/>
</dbReference>
<dbReference type="PANTHER" id="PTHR10000:SF8">
    <property type="entry name" value="HAD SUPERFAMILY HYDROLASE-LIKE, TYPE 3"/>
    <property type="match status" value="1"/>
</dbReference>
<evidence type="ECO:0000313" key="1">
    <source>
        <dbReference type="EMBL" id="MDM8157544.1"/>
    </source>
</evidence>
<protein>
    <submittedName>
        <fullName evidence="1">HAD-IIB family hydrolase</fullName>
    </submittedName>
</protein>
<evidence type="ECO:0000313" key="2">
    <source>
        <dbReference type="Proteomes" id="UP001529340"/>
    </source>
</evidence>
<dbReference type="PANTHER" id="PTHR10000">
    <property type="entry name" value="PHOSPHOSERINE PHOSPHATASE"/>
    <property type="match status" value="1"/>
</dbReference>
<accession>A0ABT7UD48</accession>
<dbReference type="InterPro" id="IPR023214">
    <property type="entry name" value="HAD_sf"/>
</dbReference>
<name>A0ABT7UD48_9FIRM</name>
<organism evidence="1 2">
    <name type="scientific">Amedibacillus dolichus</name>
    <dbReference type="NCBI Taxonomy" id="31971"/>
    <lineage>
        <taxon>Bacteria</taxon>
        <taxon>Bacillati</taxon>
        <taxon>Bacillota</taxon>
        <taxon>Erysipelotrichia</taxon>
        <taxon>Erysipelotrichales</taxon>
        <taxon>Erysipelotrichaceae</taxon>
        <taxon>Amedibacillus</taxon>
    </lineage>
</organism>
<dbReference type="GO" id="GO:0016787">
    <property type="term" value="F:hydrolase activity"/>
    <property type="evidence" value="ECO:0007669"/>
    <property type="project" value="UniProtKB-KW"/>
</dbReference>
<dbReference type="RefSeq" id="WP_289607990.1">
    <property type="nucleotide sequence ID" value="NZ_JAUDCG010000032.1"/>
</dbReference>
<dbReference type="Pfam" id="PF08282">
    <property type="entry name" value="Hydrolase_3"/>
    <property type="match status" value="1"/>
</dbReference>
<proteinExistence type="predicted"/>
<reference evidence="1" key="1">
    <citation type="submission" date="2023-06" db="EMBL/GenBank/DDBJ databases">
        <title>Identification and characterization of horizontal gene transfer across gut microbiota members of farm animals based on homology search.</title>
        <authorList>
            <person name="Schwarzerova J."/>
            <person name="Nykrynova M."/>
            <person name="Jureckova K."/>
            <person name="Cejkova D."/>
            <person name="Rychlik I."/>
        </authorList>
    </citation>
    <scope>NUCLEOTIDE SEQUENCE</scope>
    <source>
        <strain evidence="1">ET39</strain>
    </source>
</reference>
<keyword evidence="1" id="KW-0378">Hydrolase</keyword>
<comment type="caution">
    <text evidence="1">The sequence shown here is derived from an EMBL/GenBank/DDBJ whole genome shotgun (WGS) entry which is preliminary data.</text>
</comment>
<dbReference type="SUPFAM" id="SSF56784">
    <property type="entry name" value="HAD-like"/>
    <property type="match status" value="1"/>
</dbReference>
<dbReference type="NCBIfam" id="TIGR01484">
    <property type="entry name" value="HAD-SF-IIB"/>
    <property type="match status" value="1"/>
</dbReference>
<gene>
    <name evidence="1" type="ORF">QUV96_07825</name>
</gene>
<reference evidence="1" key="2">
    <citation type="submission" date="2023-06" db="EMBL/GenBank/DDBJ databases">
        <authorList>
            <person name="Zeman M."/>
            <person name="Kubasova T."/>
            <person name="Jahodarova E."/>
            <person name="Nykrynova M."/>
            <person name="Rychlik I."/>
        </authorList>
    </citation>
    <scope>NUCLEOTIDE SEQUENCE</scope>
    <source>
        <strain evidence="1">ET39</strain>
    </source>
</reference>
<dbReference type="EMBL" id="JAUDCG010000032">
    <property type="protein sequence ID" value="MDM8157544.1"/>
    <property type="molecule type" value="Genomic_DNA"/>
</dbReference>
<dbReference type="Proteomes" id="UP001529340">
    <property type="component" value="Unassembled WGS sequence"/>
</dbReference>